<feature type="binding site" evidence="10">
    <location>
        <position position="113"/>
    </location>
    <ligand>
        <name>[4Fe-4S] cluster</name>
        <dbReference type="ChEBI" id="CHEBI:49883"/>
    </ligand>
</feature>
<feature type="binding site" evidence="10">
    <location>
        <position position="326"/>
    </location>
    <ligand>
        <name>[4Fe-4S] cluster</name>
        <dbReference type="ChEBI" id="CHEBI:49883"/>
    </ligand>
</feature>
<evidence type="ECO:0000313" key="12">
    <source>
        <dbReference type="Proteomes" id="UP000320184"/>
    </source>
</evidence>
<keyword evidence="7 10" id="KW-0479">Metal-binding</keyword>
<dbReference type="InterPro" id="IPR003473">
    <property type="entry name" value="NadA"/>
</dbReference>
<dbReference type="UniPathway" id="UPA00253">
    <property type="reaction ID" value="UER00327"/>
</dbReference>
<proteinExistence type="inferred from homology"/>
<feature type="binding site" evidence="10">
    <location>
        <position position="236"/>
    </location>
    <ligand>
        <name>[4Fe-4S] cluster</name>
        <dbReference type="ChEBI" id="CHEBI:49883"/>
    </ligand>
</feature>
<keyword evidence="9 10" id="KW-0411">Iron-sulfur</keyword>
<comment type="similarity">
    <text evidence="10">Belongs to the quinolinate synthase family. Type 3 subfamily.</text>
</comment>
<dbReference type="Proteomes" id="UP000320184">
    <property type="component" value="Unassembled WGS sequence"/>
</dbReference>
<keyword evidence="8 10" id="KW-0408">Iron</keyword>
<dbReference type="InterPro" id="IPR036094">
    <property type="entry name" value="NadA_sf"/>
</dbReference>
<dbReference type="GO" id="GO:0046872">
    <property type="term" value="F:metal ion binding"/>
    <property type="evidence" value="ECO:0007669"/>
    <property type="project" value="UniProtKB-KW"/>
</dbReference>
<comment type="subcellular location">
    <subcellularLocation>
        <location evidence="10">Cytoplasm</location>
    </subcellularLocation>
</comment>
<feature type="binding site" evidence="10">
    <location>
        <position position="165"/>
    </location>
    <ligand>
        <name>iminosuccinate</name>
        <dbReference type="ChEBI" id="CHEBI:77875"/>
    </ligand>
</feature>
<dbReference type="SUPFAM" id="SSF142754">
    <property type="entry name" value="NadA-like"/>
    <property type="match status" value="1"/>
</dbReference>
<evidence type="ECO:0000256" key="1">
    <source>
        <dbReference type="ARBA" id="ARBA00005065"/>
    </source>
</evidence>
<feature type="binding site" evidence="10">
    <location>
        <begin position="144"/>
        <end position="146"/>
    </location>
    <ligand>
        <name>iminosuccinate</name>
        <dbReference type="ChEBI" id="CHEBI:77875"/>
    </ligand>
</feature>
<comment type="cofactor">
    <cofactor evidence="10">
        <name>[4Fe-4S] cluster</name>
        <dbReference type="ChEBI" id="CHEBI:49883"/>
    </cofactor>
    <text evidence="10">Binds 1 [4Fe-4S] cluster per subunit.</text>
</comment>
<dbReference type="PANTHER" id="PTHR30573:SF0">
    <property type="entry name" value="QUINOLINATE SYNTHASE, CHLOROPLASTIC"/>
    <property type="match status" value="1"/>
</dbReference>
<evidence type="ECO:0000313" key="11">
    <source>
        <dbReference type="EMBL" id="TMQ50119.1"/>
    </source>
</evidence>
<name>A0A538SFG7_UNCEI</name>
<dbReference type="PANTHER" id="PTHR30573">
    <property type="entry name" value="QUINOLINATE SYNTHETASE A"/>
    <property type="match status" value="1"/>
</dbReference>
<comment type="function">
    <text evidence="10">Catalyzes the condensation of iminoaspartate with dihydroxyacetone phosphate to form quinolinate.</text>
</comment>
<reference evidence="11 12" key="1">
    <citation type="journal article" date="2019" name="Nat. Microbiol.">
        <title>Mediterranean grassland soil C-N compound turnover is dependent on rainfall and depth, and is mediated by genomically divergent microorganisms.</title>
        <authorList>
            <person name="Diamond S."/>
            <person name="Andeer P.F."/>
            <person name="Li Z."/>
            <person name="Crits-Christoph A."/>
            <person name="Burstein D."/>
            <person name="Anantharaman K."/>
            <person name="Lane K.R."/>
            <person name="Thomas B.C."/>
            <person name="Pan C."/>
            <person name="Northen T.R."/>
            <person name="Banfield J.F."/>
        </authorList>
    </citation>
    <scope>NUCLEOTIDE SEQUENCE [LARGE SCALE GENOMIC DNA]</scope>
    <source>
        <strain evidence="11">WS_3</strain>
    </source>
</reference>
<dbReference type="GO" id="GO:0008987">
    <property type="term" value="F:quinolinate synthetase A activity"/>
    <property type="evidence" value="ECO:0007669"/>
    <property type="project" value="UniProtKB-UniRule"/>
</dbReference>
<evidence type="ECO:0000256" key="3">
    <source>
        <dbReference type="ARBA" id="ARBA00022485"/>
    </source>
</evidence>
<feature type="binding site" evidence="10">
    <location>
        <position position="66"/>
    </location>
    <ligand>
        <name>iminosuccinate</name>
        <dbReference type="ChEBI" id="CHEBI:77875"/>
    </ligand>
</feature>
<evidence type="ECO:0000256" key="10">
    <source>
        <dbReference type="HAMAP-Rule" id="MF_00569"/>
    </source>
</evidence>
<dbReference type="HAMAP" id="MF_00569">
    <property type="entry name" value="NadA_type3"/>
    <property type="match status" value="1"/>
</dbReference>
<evidence type="ECO:0000256" key="2">
    <source>
        <dbReference type="ARBA" id="ARBA00012669"/>
    </source>
</evidence>
<dbReference type="InterPro" id="IPR023515">
    <property type="entry name" value="Quinolinate_synth_A_type3"/>
</dbReference>
<dbReference type="Pfam" id="PF02445">
    <property type="entry name" value="NadA"/>
    <property type="match status" value="1"/>
</dbReference>
<keyword evidence="5 10" id="KW-0662">Pyridine nucleotide biosynthesis</keyword>
<dbReference type="GO" id="GO:0005829">
    <property type="term" value="C:cytosol"/>
    <property type="evidence" value="ECO:0007669"/>
    <property type="project" value="TreeGrafter"/>
</dbReference>
<dbReference type="EC" id="2.5.1.72" evidence="2 10"/>
<evidence type="ECO:0000256" key="6">
    <source>
        <dbReference type="ARBA" id="ARBA00022679"/>
    </source>
</evidence>
<feature type="binding site" evidence="10">
    <location>
        <begin position="262"/>
        <end position="264"/>
    </location>
    <ligand>
        <name>iminosuccinate</name>
        <dbReference type="ChEBI" id="CHEBI:77875"/>
    </ligand>
</feature>
<feature type="binding site" evidence="10">
    <location>
        <position position="279"/>
    </location>
    <ligand>
        <name>iminosuccinate</name>
        <dbReference type="ChEBI" id="CHEBI:77875"/>
    </ligand>
</feature>
<feature type="binding site" evidence="10">
    <location>
        <position position="49"/>
    </location>
    <ligand>
        <name>iminosuccinate</name>
        <dbReference type="ChEBI" id="CHEBI:77875"/>
    </ligand>
</feature>
<keyword evidence="6 10" id="KW-0808">Transferase</keyword>
<comment type="caution">
    <text evidence="11">The sequence shown here is derived from an EMBL/GenBank/DDBJ whole genome shotgun (WGS) entry which is preliminary data.</text>
</comment>
<dbReference type="GO" id="GO:0034628">
    <property type="term" value="P:'de novo' NAD+ biosynthetic process from L-aspartate"/>
    <property type="evidence" value="ECO:0007669"/>
    <property type="project" value="TreeGrafter"/>
</dbReference>
<evidence type="ECO:0000256" key="9">
    <source>
        <dbReference type="ARBA" id="ARBA00023014"/>
    </source>
</evidence>
<dbReference type="NCBIfam" id="NF006883">
    <property type="entry name" value="PRK09375.2-4"/>
    <property type="match status" value="1"/>
</dbReference>
<protein>
    <recommendedName>
        <fullName evidence="2 10">Quinolinate synthase</fullName>
        <ecNumber evidence="2 10">2.5.1.72</ecNumber>
    </recommendedName>
</protein>
<comment type="catalytic activity">
    <reaction evidence="10">
        <text>iminosuccinate + dihydroxyacetone phosphate = quinolinate + phosphate + 2 H2O + H(+)</text>
        <dbReference type="Rhea" id="RHEA:25888"/>
        <dbReference type="ChEBI" id="CHEBI:15377"/>
        <dbReference type="ChEBI" id="CHEBI:15378"/>
        <dbReference type="ChEBI" id="CHEBI:29959"/>
        <dbReference type="ChEBI" id="CHEBI:43474"/>
        <dbReference type="ChEBI" id="CHEBI:57642"/>
        <dbReference type="ChEBI" id="CHEBI:77875"/>
        <dbReference type="EC" id="2.5.1.72"/>
    </reaction>
</comment>
<dbReference type="EMBL" id="VBOT01000106">
    <property type="protein sequence ID" value="TMQ50119.1"/>
    <property type="molecule type" value="Genomic_DNA"/>
</dbReference>
<dbReference type="GO" id="GO:0051539">
    <property type="term" value="F:4 iron, 4 sulfur cluster binding"/>
    <property type="evidence" value="ECO:0007669"/>
    <property type="project" value="UniProtKB-KW"/>
</dbReference>
<comment type="pathway">
    <text evidence="1 10">Cofactor biosynthesis; NAD(+) biosynthesis; quinolinate from iminoaspartate: step 1/1.</text>
</comment>
<keyword evidence="3 10" id="KW-0004">4Fe-4S</keyword>
<dbReference type="AlphaFoldDB" id="A0A538SFG7"/>
<accession>A0A538SFG7</accession>
<dbReference type="NCBIfam" id="TIGR00550">
    <property type="entry name" value="nadA"/>
    <property type="match status" value="1"/>
</dbReference>
<organism evidence="11 12">
    <name type="scientific">Eiseniibacteriota bacterium</name>
    <dbReference type="NCBI Taxonomy" id="2212470"/>
    <lineage>
        <taxon>Bacteria</taxon>
        <taxon>Candidatus Eiseniibacteriota</taxon>
    </lineage>
</organism>
<sequence>MSFLGLVASSTAGAARPFSEYAPLPAAEIRERTLAAKRALGGRAVILGHHYQRESVIEFADFRGDSFKLAQLAASRAEAEFIVFCGVHFMAESADVLRQPRQAVILPDLKAGCSMADMAIMEDVEEAWERLTRVHGDTFVPVTYMNSTAALKAFCGARGGVVCTSSNARSVLEWAWARKPRVFFFPDQHLGRNTGHAMGVPLDSMAEWDYRAEDLERQNVRCFRPETRLVLWRGFCSVHTKFTRRQIDEARAEDPGVKILVHPECPFDVVQNADLVGSTEFIIQQVREAPPGTRWAIGTEINLVHRLGLEHPEQQIRSLQKNVCPCATMNRIDPAHLLWALENLAEGHVVNPIRVPEDVRQHARVALDRMLALKGVGPTGADMARD</sequence>
<keyword evidence="4 10" id="KW-0963">Cytoplasm</keyword>
<gene>
    <name evidence="10 11" type="primary">nadA</name>
    <name evidence="11" type="ORF">E6K73_08650</name>
</gene>
<dbReference type="Gene3D" id="3.40.50.10800">
    <property type="entry name" value="NadA-like"/>
    <property type="match status" value="3"/>
</dbReference>
<evidence type="ECO:0000256" key="5">
    <source>
        <dbReference type="ARBA" id="ARBA00022642"/>
    </source>
</evidence>
<evidence type="ECO:0000256" key="7">
    <source>
        <dbReference type="ARBA" id="ARBA00022723"/>
    </source>
</evidence>
<evidence type="ECO:0000256" key="4">
    <source>
        <dbReference type="ARBA" id="ARBA00022490"/>
    </source>
</evidence>
<evidence type="ECO:0000256" key="8">
    <source>
        <dbReference type="ARBA" id="ARBA00023004"/>
    </source>
</evidence>